<sequence>PPFGTSMRKSHFSFSPTFTPLNHGSFGTTPRAIEEKHIAAQRSVSERPDVFIIYKLPGLLDASRKAVAPLLGVDPNEVVFVPNATTGVNTVLRNLKFEEGDVIVHFSSIYDSCEATVKAIGELTPLHPIGIPVTYPTEDVDLVKKFKEGVLQAQKEGKNVKIAIFDTVSTFPGVRVPWEDLVAACKELGVLSLVDGAHGIGHIDLTHLGEVSPDFFVSNCHKWLYVPRGCAVFHVPARNQHLIRSSIPTSYASLEHEGPNGKSQFVNLFDFVATMDHTPYTIVPEAINFRDEIGGEEAIRKYCWDIARQGGRRVAEILGTDVMDNKSGTLSQCCFANVRLPLKFEDSGNGKGSGLSAGDAGKVKQWIKLIAFQEADTYLQLVFYAGLMWVRLSGQIYVGLQDFELAGHKLKELCERLSK</sequence>
<organism evidence="3 4">
    <name type="scientific">Hyaloscypha variabilis (strain UAMH 11265 / GT02V1 / F)</name>
    <name type="common">Meliniomyces variabilis</name>
    <dbReference type="NCBI Taxonomy" id="1149755"/>
    <lineage>
        <taxon>Eukaryota</taxon>
        <taxon>Fungi</taxon>
        <taxon>Dikarya</taxon>
        <taxon>Ascomycota</taxon>
        <taxon>Pezizomycotina</taxon>
        <taxon>Leotiomycetes</taxon>
        <taxon>Helotiales</taxon>
        <taxon>Hyaloscyphaceae</taxon>
        <taxon>Hyaloscypha</taxon>
        <taxon>Hyaloscypha variabilis</taxon>
    </lineage>
</organism>
<evidence type="ECO:0000259" key="2">
    <source>
        <dbReference type="Pfam" id="PF00266"/>
    </source>
</evidence>
<dbReference type="PANTHER" id="PTHR43092:SF2">
    <property type="entry name" value="HERCYNYLCYSTEINE SULFOXIDE LYASE"/>
    <property type="match status" value="1"/>
</dbReference>
<dbReference type="InterPro" id="IPR015424">
    <property type="entry name" value="PyrdxlP-dep_Trfase"/>
</dbReference>
<dbReference type="STRING" id="1149755.A0A2J6RGS9"/>
<dbReference type="Pfam" id="PF00266">
    <property type="entry name" value="Aminotran_5"/>
    <property type="match status" value="1"/>
</dbReference>
<dbReference type="AlphaFoldDB" id="A0A2J6RGS9"/>
<evidence type="ECO:0000313" key="4">
    <source>
        <dbReference type="Proteomes" id="UP000235786"/>
    </source>
</evidence>
<feature type="non-terminal residue" evidence="3">
    <location>
        <position position="419"/>
    </location>
</feature>
<dbReference type="SUPFAM" id="SSF53383">
    <property type="entry name" value="PLP-dependent transferases"/>
    <property type="match status" value="1"/>
</dbReference>
<protein>
    <submittedName>
        <fullName evidence="3">PLP-dependent transferase</fullName>
    </submittedName>
</protein>
<evidence type="ECO:0000313" key="3">
    <source>
        <dbReference type="EMBL" id="PMD37722.1"/>
    </source>
</evidence>
<dbReference type="OrthoDB" id="5978656at2759"/>
<keyword evidence="3" id="KW-0808">Transferase</keyword>
<dbReference type="InterPro" id="IPR000192">
    <property type="entry name" value="Aminotrans_V_dom"/>
</dbReference>
<keyword evidence="1" id="KW-0663">Pyridoxal phosphate</keyword>
<dbReference type="Gene3D" id="3.40.640.10">
    <property type="entry name" value="Type I PLP-dependent aspartate aminotransferase-like (Major domain)"/>
    <property type="match status" value="1"/>
</dbReference>
<feature type="domain" description="Aminotransferase class V" evidence="2">
    <location>
        <begin position="61"/>
        <end position="236"/>
    </location>
</feature>
<feature type="non-terminal residue" evidence="3">
    <location>
        <position position="1"/>
    </location>
</feature>
<accession>A0A2J6RGS9</accession>
<dbReference type="GO" id="GO:0016740">
    <property type="term" value="F:transferase activity"/>
    <property type="evidence" value="ECO:0007669"/>
    <property type="project" value="UniProtKB-KW"/>
</dbReference>
<gene>
    <name evidence="3" type="ORF">L207DRAFT_393647</name>
</gene>
<keyword evidence="4" id="KW-1185">Reference proteome</keyword>
<dbReference type="Proteomes" id="UP000235786">
    <property type="component" value="Unassembled WGS sequence"/>
</dbReference>
<evidence type="ECO:0000256" key="1">
    <source>
        <dbReference type="ARBA" id="ARBA00022898"/>
    </source>
</evidence>
<dbReference type="EMBL" id="KZ613949">
    <property type="protein sequence ID" value="PMD37722.1"/>
    <property type="molecule type" value="Genomic_DNA"/>
</dbReference>
<dbReference type="PANTHER" id="PTHR43092">
    <property type="entry name" value="L-CYSTEINE DESULFHYDRASE"/>
    <property type="match status" value="1"/>
</dbReference>
<reference evidence="3 4" key="1">
    <citation type="submission" date="2016-04" db="EMBL/GenBank/DDBJ databases">
        <title>A degradative enzymes factory behind the ericoid mycorrhizal symbiosis.</title>
        <authorList>
            <consortium name="DOE Joint Genome Institute"/>
            <person name="Martino E."/>
            <person name="Morin E."/>
            <person name="Grelet G."/>
            <person name="Kuo A."/>
            <person name="Kohler A."/>
            <person name="Daghino S."/>
            <person name="Barry K."/>
            <person name="Choi C."/>
            <person name="Cichocki N."/>
            <person name="Clum A."/>
            <person name="Copeland A."/>
            <person name="Hainaut M."/>
            <person name="Haridas S."/>
            <person name="Labutti K."/>
            <person name="Lindquist E."/>
            <person name="Lipzen A."/>
            <person name="Khouja H.-R."/>
            <person name="Murat C."/>
            <person name="Ohm R."/>
            <person name="Olson A."/>
            <person name="Spatafora J."/>
            <person name="Veneault-Fourrey C."/>
            <person name="Henrissat B."/>
            <person name="Grigoriev I."/>
            <person name="Martin F."/>
            <person name="Perotto S."/>
        </authorList>
    </citation>
    <scope>NUCLEOTIDE SEQUENCE [LARGE SCALE GENOMIC DNA]</scope>
    <source>
        <strain evidence="3 4">F</strain>
    </source>
</reference>
<name>A0A2J6RGS9_HYAVF</name>
<dbReference type="InterPro" id="IPR015421">
    <property type="entry name" value="PyrdxlP-dep_Trfase_major"/>
</dbReference>
<proteinExistence type="predicted"/>